<feature type="domain" description="N-acetyltransferase" evidence="2">
    <location>
        <begin position="204"/>
        <end position="285"/>
    </location>
</feature>
<dbReference type="EMBL" id="KB007908">
    <property type="protein sequence ID" value="ELR21159.1"/>
    <property type="molecule type" value="Genomic_DNA"/>
</dbReference>
<name>L8H6N2_ACACF</name>
<organism evidence="3 4">
    <name type="scientific">Acanthamoeba castellanii (strain ATCC 30010 / Neff)</name>
    <dbReference type="NCBI Taxonomy" id="1257118"/>
    <lineage>
        <taxon>Eukaryota</taxon>
        <taxon>Amoebozoa</taxon>
        <taxon>Discosea</taxon>
        <taxon>Longamoebia</taxon>
        <taxon>Centramoebida</taxon>
        <taxon>Acanthamoebidae</taxon>
        <taxon>Acanthamoeba</taxon>
    </lineage>
</organism>
<evidence type="ECO:0000313" key="3">
    <source>
        <dbReference type="EMBL" id="ELR21159.1"/>
    </source>
</evidence>
<gene>
    <name evidence="3" type="ORF">ACA1_283970</name>
</gene>
<dbReference type="Pfam" id="PF00583">
    <property type="entry name" value="Acetyltransf_1"/>
    <property type="match status" value="1"/>
</dbReference>
<sequence>MKKHQLRKKVLKGVLAQAADKADDGVNPKWRVRLMTEADVDEVLRIQRLCYEPEYRELPESYTGRIRLYPQGNVIVEVPVSAATGDNDDSSDCDYAGDSSDDSSDSENDNDNDVSNDCDHDDTDDDDSDNDQAVPMIKNQVTRCEEDVHSVKKRRVGGKPAAVTTKWRMAGYIQAQPYLREGINDVNDLTDLERWLADHPTMELDPQRDVIYVHEIAMDPAFRGQGLTTPLTDYVQQLTADEGFPMITLVSLGPALGFWKRNGFIMCRELDYGGHICYYMEKPLAPQPLADR</sequence>
<dbReference type="AlphaFoldDB" id="L8H6N2"/>
<dbReference type="InterPro" id="IPR000182">
    <property type="entry name" value="GNAT_dom"/>
</dbReference>
<proteinExistence type="predicted"/>
<feature type="region of interest" description="Disordered" evidence="1">
    <location>
        <begin position="82"/>
        <end position="132"/>
    </location>
</feature>
<protein>
    <recommendedName>
        <fullName evidence="2">N-acetyltransferase domain-containing protein</fullName>
    </recommendedName>
</protein>
<evidence type="ECO:0000256" key="1">
    <source>
        <dbReference type="SAM" id="MobiDB-lite"/>
    </source>
</evidence>
<dbReference type="GO" id="GO:0016747">
    <property type="term" value="F:acyltransferase activity, transferring groups other than amino-acyl groups"/>
    <property type="evidence" value="ECO:0007669"/>
    <property type="project" value="InterPro"/>
</dbReference>
<dbReference type="PROSITE" id="PS51186">
    <property type="entry name" value="GNAT"/>
    <property type="match status" value="1"/>
</dbReference>
<dbReference type="SUPFAM" id="SSF55729">
    <property type="entry name" value="Acyl-CoA N-acyltransferases (Nat)"/>
    <property type="match status" value="1"/>
</dbReference>
<dbReference type="Gene3D" id="3.40.630.30">
    <property type="match status" value="2"/>
</dbReference>
<evidence type="ECO:0000313" key="4">
    <source>
        <dbReference type="Proteomes" id="UP000011083"/>
    </source>
</evidence>
<reference evidence="3 4" key="1">
    <citation type="journal article" date="2013" name="Genome Biol.">
        <title>Genome of Acanthamoeba castellanii highlights extensive lateral gene transfer and early evolution of tyrosine kinase signaling.</title>
        <authorList>
            <person name="Clarke M."/>
            <person name="Lohan A.J."/>
            <person name="Liu B."/>
            <person name="Lagkouvardos I."/>
            <person name="Roy S."/>
            <person name="Zafar N."/>
            <person name="Bertelli C."/>
            <person name="Schilde C."/>
            <person name="Kianianmomeni A."/>
            <person name="Burglin T.R."/>
            <person name="Frech C."/>
            <person name="Turcotte B."/>
            <person name="Kopec K.O."/>
            <person name="Synnott J.M."/>
            <person name="Choo C."/>
            <person name="Paponov I."/>
            <person name="Finkler A."/>
            <person name="Soon Heng Tan C."/>
            <person name="Hutchins A.P."/>
            <person name="Weinmeier T."/>
            <person name="Rattei T."/>
            <person name="Chu J.S."/>
            <person name="Gimenez G."/>
            <person name="Irimia M."/>
            <person name="Rigden D.J."/>
            <person name="Fitzpatrick D.A."/>
            <person name="Lorenzo-Morales J."/>
            <person name="Bateman A."/>
            <person name="Chiu C.H."/>
            <person name="Tang P."/>
            <person name="Hegemann P."/>
            <person name="Fromm H."/>
            <person name="Raoult D."/>
            <person name="Greub G."/>
            <person name="Miranda-Saavedra D."/>
            <person name="Chen N."/>
            <person name="Nash P."/>
            <person name="Ginger M.L."/>
            <person name="Horn M."/>
            <person name="Schaap P."/>
            <person name="Caler L."/>
            <person name="Loftus B."/>
        </authorList>
    </citation>
    <scope>NUCLEOTIDE SEQUENCE [LARGE SCALE GENOMIC DNA]</scope>
    <source>
        <strain evidence="3 4">Neff</strain>
    </source>
</reference>
<dbReference type="CDD" id="cd04301">
    <property type="entry name" value="NAT_SF"/>
    <property type="match status" value="1"/>
</dbReference>
<dbReference type="OrthoDB" id="2445945at2759"/>
<keyword evidence="4" id="KW-1185">Reference proteome</keyword>
<dbReference type="GeneID" id="14922038"/>
<dbReference type="RefSeq" id="XP_004344902.1">
    <property type="nucleotide sequence ID" value="XM_004344852.1"/>
</dbReference>
<evidence type="ECO:0000259" key="2">
    <source>
        <dbReference type="PROSITE" id="PS51186"/>
    </source>
</evidence>
<dbReference type="KEGG" id="acan:ACA1_283970"/>
<feature type="compositionally biased region" description="Acidic residues" evidence="1">
    <location>
        <begin position="99"/>
        <end position="130"/>
    </location>
</feature>
<dbReference type="InterPro" id="IPR016181">
    <property type="entry name" value="Acyl_CoA_acyltransferase"/>
</dbReference>
<accession>L8H6N2</accession>
<dbReference type="VEuPathDB" id="AmoebaDB:ACA1_283970"/>
<dbReference type="Proteomes" id="UP000011083">
    <property type="component" value="Unassembled WGS sequence"/>
</dbReference>